<dbReference type="InterPro" id="IPR032806">
    <property type="entry name" value="YbfD_N"/>
</dbReference>
<proteinExistence type="predicted"/>
<dbReference type="InterPro" id="IPR051698">
    <property type="entry name" value="Transposase_11-like"/>
</dbReference>
<evidence type="ECO:0000259" key="1">
    <source>
        <dbReference type="Pfam" id="PF13808"/>
    </source>
</evidence>
<dbReference type="AlphaFoldDB" id="T0YN36"/>
<dbReference type="PANTHER" id="PTHR30298">
    <property type="entry name" value="H REPEAT-ASSOCIATED PREDICTED TRANSPOSASE"/>
    <property type="match status" value="1"/>
</dbReference>
<name>T0YN36_9ZZZZ</name>
<accession>T0YN36</accession>
<feature type="non-terminal residue" evidence="2">
    <location>
        <position position="152"/>
    </location>
</feature>
<reference evidence="2" key="2">
    <citation type="journal article" date="2014" name="ISME J.">
        <title>Microbial stratification in low pH oxic and suboxic macroscopic growths along an acid mine drainage.</title>
        <authorList>
            <person name="Mendez-Garcia C."/>
            <person name="Mesa V."/>
            <person name="Sprenger R.R."/>
            <person name="Richter M."/>
            <person name="Diez M.S."/>
            <person name="Solano J."/>
            <person name="Bargiela R."/>
            <person name="Golyshina O.V."/>
            <person name="Manteca A."/>
            <person name="Ramos J.L."/>
            <person name="Gallego J.R."/>
            <person name="Llorente I."/>
            <person name="Martins Dos Santos V.A."/>
            <person name="Jensen O.N."/>
            <person name="Pelaez A.I."/>
            <person name="Sanchez J."/>
            <person name="Ferrer M."/>
        </authorList>
    </citation>
    <scope>NUCLEOTIDE SEQUENCE</scope>
</reference>
<organism evidence="2">
    <name type="scientific">mine drainage metagenome</name>
    <dbReference type="NCBI Taxonomy" id="410659"/>
    <lineage>
        <taxon>unclassified sequences</taxon>
        <taxon>metagenomes</taxon>
        <taxon>ecological metagenomes</taxon>
    </lineage>
</organism>
<dbReference type="PANTHER" id="PTHR30298:SF0">
    <property type="entry name" value="PROTEIN YBFL-RELATED"/>
    <property type="match status" value="1"/>
</dbReference>
<dbReference type="EMBL" id="AUZY01011481">
    <property type="protein sequence ID" value="EQD34463.1"/>
    <property type="molecule type" value="Genomic_DNA"/>
</dbReference>
<evidence type="ECO:0000313" key="2">
    <source>
        <dbReference type="EMBL" id="EQD34463.1"/>
    </source>
</evidence>
<gene>
    <name evidence="2" type="ORF">B1B_17194</name>
</gene>
<dbReference type="Pfam" id="PF13808">
    <property type="entry name" value="DDE_Tnp_1_assoc"/>
    <property type="match status" value="1"/>
</dbReference>
<feature type="domain" description="H repeat-associated protein N-terminal" evidence="1">
    <location>
        <begin position="37"/>
        <end position="127"/>
    </location>
</feature>
<protein>
    <submittedName>
        <fullName evidence="2">Transposase, IS4 family protein</fullName>
    </submittedName>
</protein>
<feature type="non-terminal residue" evidence="2">
    <location>
        <position position="1"/>
    </location>
</feature>
<reference evidence="2" key="1">
    <citation type="submission" date="2013-08" db="EMBL/GenBank/DDBJ databases">
        <authorList>
            <person name="Mendez C."/>
            <person name="Richter M."/>
            <person name="Ferrer M."/>
            <person name="Sanchez J."/>
        </authorList>
    </citation>
    <scope>NUCLEOTIDE SEQUENCE</scope>
</reference>
<sequence>YNVMRGHNFPVPLLAPTYRTGAPKIMLTAEQMRTLPDFFNDIPDPRRAEGKRHRLCVVLAIAAGATLCGMRGYKAIAAWAKDLKPKARERFGCRRENRTCVVPSESIIRDVLVRVDPVKLDLALQKWNAAFAKEDQSLAIDGKTMCNAIDEA</sequence>
<comment type="caution">
    <text evidence="2">The sequence shown here is derived from an EMBL/GenBank/DDBJ whole genome shotgun (WGS) entry which is preliminary data.</text>
</comment>